<evidence type="ECO:0000256" key="7">
    <source>
        <dbReference type="SAM" id="SignalP"/>
    </source>
</evidence>
<feature type="chain" id="PRO_5047422355" evidence="7">
    <location>
        <begin position="18"/>
        <end position="473"/>
    </location>
</feature>
<dbReference type="Gene3D" id="3.30.1120.10">
    <property type="match status" value="1"/>
</dbReference>
<keyword evidence="6" id="KW-0106">Calcium</keyword>
<organism evidence="9 10">
    <name type="scientific">Hirschia litorea</name>
    <dbReference type="NCBI Taxonomy" id="1199156"/>
    <lineage>
        <taxon>Bacteria</taxon>
        <taxon>Pseudomonadati</taxon>
        <taxon>Pseudomonadota</taxon>
        <taxon>Alphaproteobacteria</taxon>
        <taxon>Hyphomonadales</taxon>
        <taxon>Hyphomonadaceae</taxon>
        <taxon>Hirschia</taxon>
    </lineage>
</organism>
<comment type="caution">
    <text evidence="9">The sequence shown here is derived from an EMBL/GenBank/DDBJ whole genome shotgun (WGS) entry which is preliminary data.</text>
</comment>
<dbReference type="Pfam" id="PF00884">
    <property type="entry name" value="Sulfatase"/>
    <property type="match status" value="1"/>
</dbReference>
<dbReference type="PANTHER" id="PTHR42693">
    <property type="entry name" value="ARYLSULFATASE FAMILY MEMBER"/>
    <property type="match status" value="1"/>
</dbReference>
<dbReference type="CDD" id="cd16144">
    <property type="entry name" value="ARS_like"/>
    <property type="match status" value="1"/>
</dbReference>
<proteinExistence type="inferred from homology"/>
<evidence type="ECO:0000256" key="3">
    <source>
        <dbReference type="ARBA" id="ARBA00022723"/>
    </source>
</evidence>
<evidence type="ECO:0000256" key="4">
    <source>
        <dbReference type="ARBA" id="ARBA00022729"/>
    </source>
</evidence>
<name>A0ABW2IQ74_9PROT</name>
<keyword evidence="4 7" id="KW-0732">Signal</keyword>
<dbReference type="SUPFAM" id="SSF53649">
    <property type="entry name" value="Alkaline phosphatase-like"/>
    <property type="match status" value="1"/>
</dbReference>
<gene>
    <name evidence="9" type="ORF">ACFQS8_15700</name>
</gene>
<dbReference type="Proteomes" id="UP001596492">
    <property type="component" value="Unassembled WGS sequence"/>
</dbReference>
<dbReference type="InterPro" id="IPR024607">
    <property type="entry name" value="Sulfatase_CS"/>
</dbReference>
<feature type="domain" description="Sulfatase N-terminal" evidence="8">
    <location>
        <begin position="42"/>
        <end position="370"/>
    </location>
</feature>
<evidence type="ECO:0000313" key="10">
    <source>
        <dbReference type="Proteomes" id="UP001596492"/>
    </source>
</evidence>
<comment type="cofactor">
    <cofactor evidence="1">
        <name>Ca(2+)</name>
        <dbReference type="ChEBI" id="CHEBI:29108"/>
    </cofactor>
</comment>
<sequence>MSAWSLAGAVMTCCVLASGGCAPTSTDSSITEMKRAAQEKQPNIVVLFADDLAWMDLGHYSDFIETPNLDKLRLESTSFERAYAAAPVCSPSRVGMITGQHPARHEFFRHVGAGDKSQFDKNGRTIDAYHMLDTDPAHMPSRNWLPLEAVTVAERLKDVGYNTSFVGKWHIGHEPYYPIKQGFDEQFGVTNDGHPGKGYYPPYFRHNPAKTYGDAPKDKFLTDRITDDAVQVLERLSAKEEPFFLNLWYYGVHKPIDGRKDLIEKYKQRGISQEQAEYASMVEALDESVGRISAKLDALGLRDDTILVFTSDQGGFFDRAPLKGRKTDGLALFEGGARVPMFVRWPQHYPAGKEIKTPVTTLDVAPTILAPAHANLDDLDGVKLAAHLGEDLDRPQPVIMYRHYEDLYAAVVVGDMKLLASVSGKHQLYNVVTDISEAHDLAREQPETVADMLAILEAWKDKNHIKRFAQAQN</sequence>
<accession>A0ABW2IQ74</accession>
<comment type="similarity">
    <text evidence="2">Belongs to the sulfatase family.</text>
</comment>
<dbReference type="PROSITE" id="PS00523">
    <property type="entry name" value="SULFATASE_1"/>
    <property type="match status" value="1"/>
</dbReference>
<keyword evidence="5" id="KW-0378">Hydrolase</keyword>
<evidence type="ECO:0000313" key="9">
    <source>
        <dbReference type="EMBL" id="MFC7293066.1"/>
    </source>
</evidence>
<reference evidence="10" key="1">
    <citation type="journal article" date="2019" name="Int. J. Syst. Evol. Microbiol.">
        <title>The Global Catalogue of Microorganisms (GCM) 10K type strain sequencing project: providing services to taxonomists for standard genome sequencing and annotation.</title>
        <authorList>
            <consortium name="The Broad Institute Genomics Platform"/>
            <consortium name="The Broad Institute Genome Sequencing Center for Infectious Disease"/>
            <person name="Wu L."/>
            <person name="Ma J."/>
        </authorList>
    </citation>
    <scope>NUCLEOTIDE SEQUENCE [LARGE SCALE GENOMIC DNA]</scope>
    <source>
        <strain evidence="10">CCUG 51308</strain>
    </source>
</reference>
<evidence type="ECO:0000256" key="5">
    <source>
        <dbReference type="ARBA" id="ARBA00022801"/>
    </source>
</evidence>
<evidence type="ECO:0000256" key="1">
    <source>
        <dbReference type="ARBA" id="ARBA00001913"/>
    </source>
</evidence>
<dbReference type="Gene3D" id="3.40.720.10">
    <property type="entry name" value="Alkaline Phosphatase, subunit A"/>
    <property type="match status" value="1"/>
</dbReference>
<protein>
    <submittedName>
        <fullName evidence="9">Sulfatase</fullName>
    </submittedName>
</protein>
<dbReference type="PANTHER" id="PTHR42693:SF42">
    <property type="entry name" value="ARYLSULFATASE G"/>
    <property type="match status" value="1"/>
</dbReference>
<dbReference type="InterPro" id="IPR050738">
    <property type="entry name" value="Sulfatase"/>
</dbReference>
<evidence type="ECO:0000256" key="6">
    <source>
        <dbReference type="ARBA" id="ARBA00022837"/>
    </source>
</evidence>
<dbReference type="InterPro" id="IPR017850">
    <property type="entry name" value="Alkaline_phosphatase_core_sf"/>
</dbReference>
<dbReference type="InterPro" id="IPR000917">
    <property type="entry name" value="Sulfatase_N"/>
</dbReference>
<dbReference type="EMBL" id="JBHTBR010000009">
    <property type="protein sequence ID" value="MFC7293066.1"/>
    <property type="molecule type" value="Genomic_DNA"/>
</dbReference>
<keyword evidence="10" id="KW-1185">Reference proteome</keyword>
<evidence type="ECO:0000259" key="8">
    <source>
        <dbReference type="Pfam" id="PF00884"/>
    </source>
</evidence>
<feature type="signal peptide" evidence="7">
    <location>
        <begin position="1"/>
        <end position="17"/>
    </location>
</feature>
<evidence type="ECO:0000256" key="2">
    <source>
        <dbReference type="ARBA" id="ARBA00008779"/>
    </source>
</evidence>
<keyword evidence="3" id="KW-0479">Metal-binding</keyword>
<dbReference type="RefSeq" id="WP_382169220.1">
    <property type="nucleotide sequence ID" value="NZ_JBHTBR010000009.1"/>
</dbReference>
<dbReference type="PROSITE" id="PS00149">
    <property type="entry name" value="SULFATASE_2"/>
    <property type="match status" value="1"/>
</dbReference>